<organism evidence="2 3">
    <name type="scientific">Phyllosticta citrichinensis</name>
    <dbReference type="NCBI Taxonomy" id="1130410"/>
    <lineage>
        <taxon>Eukaryota</taxon>
        <taxon>Fungi</taxon>
        <taxon>Dikarya</taxon>
        <taxon>Ascomycota</taxon>
        <taxon>Pezizomycotina</taxon>
        <taxon>Dothideomycetes</taxon>
        <taxon>Dothideomycetes incertae sedis</taxon>
        <taxon>Botryosphaeriales</taxon>
        <taxon>Phyllostictaceae</taxon>
        <taxon>Phyllosticta</taxon>
    </lineage>
</organism>
<keyword evidence="3" id="KW-1185">Reference proteome</keyword>
<evidence type="ECO:0000313" key="2">
    <source>
        <dbReference type="EMBL" id="KAK8173883.1"/>
    </source>
</evidence>
<dbReference type="EMBL" id="JBBWUH010000003">
    <property type="protein sequence ID" value="KAK8173883.1"/>
    <property type="molecule type" value="Genomic_DNA"/>
</dbReference>
<sequence length="175" mass="19391">MSTMKWGPQADAKLFVLILQLYQIKLGGENLARLNKAMGLNPKSQSISHRIGYLKKQADLPPAGASTNESVPPLTPRSRKKASPKKRKDSVVEDDPEYAEAKPESVEEMLSTDEHTPFYEGGTKTKRARSCSSPDQARNKFAKKLLGENDVIVKDEDEDAEFDPYDVLADIDLGV</sequence>
<feature type="compositionally biased region" description="Basic residues" evidence="1">
    <location>
        <begin position="77"/>
        <end position="88"/>
    </location>
</feature>
<evidence type="ECO:0000256" key="1">
    <source>
        <dbReference type="SAM" id="MobiDB-lite"/>
    </source>
</evidence>
<feature type="region of interest" description="Disordered" evidence="1">
    <location>
        <begin position="59"/>
        <end position="136"/>
    </location>
</feature>
<gene>
    <name evidence="2" type="ORF">IWX90DRAFT_476435</name>
</gene>
<proteinExistence type="predicted"/>
<comment type="caution">
    <text evidence="2">The sequence shown here is derived from an EMBL/GenBank/DDBJ whole genome shotgun (WGS) entry which is preliminary data.</text>
</comment>
<reference evidence="2 3" key="1">
    <citation type="journal article" date="2022" name="G3 (Bethesda)">
        <title>Enemy or ally: a genomic approach to elucidate the lifestyle of Phyllosticta citrichinaensis.</title>
        <authorList>
            <person name="Buijs V.A."/>
            <person name="Groenewald J.Z."/>
            <person name="Haridas S."/>
            <person name="LaButti K.M."/>
            <person name="Lipzen A."/>
            <person name="Martin F.M."/>
            <person name="Barry K."/>
            <person name="Grigoriev I.V."/>
            <person name="Crous P.W."/>
            <person name="Seidl M.F."/>
        </authorList>
    </citation>
    <scope>NUCLEOTIDE SEQUENCE [LARGE SCALE GENOMIC DNA]</scope>
    <source>
        <strain evidence="2 3">CBS 129764</strain>
    </source>
</reference>
<protein>
    <submittedName>
        <fullName evidence="2">Uncharacterized protein</fullName>
    </submittedName>
</protein>
<accession>A0ABR1Y0G8</accession>
<name>A0ABR1Y0G8_9PEZI</name>
<dbReference type="Proteomes" id="UP001456524">
    <property type="component" value="Unassembled WGS sequence"/>
</dbReference>
<evidence type="ECO:0000313" key="3">
    <source>
        <dbReference type="Proteomes" id="UP001456524"/>
    </source>
</evidence>